<organism evidence="2">
    <name type="scientific">freshwater metagenome</name>
    <dbReference type="NCBI Taxonomy" id="449393"/>
    <lineage>
        <taxon>unclassified sequences</taxon>
        <taxon>metagenomes</taxon>
        <taxon>ecological metagenomes</taxon>
    </lineage>
</organism>
<accession>A0A6J6FF18</accession>
<evidence type="ECO:0000313" key="2">
    <source>
        <dbReference type="EMBL" id="CAB4587516.1"/>
    </source>
</evidence>
<dbReference type="AlphaFoldDB" id="A0A6J6FF18"/>
<feature type="region of interest" description="Disordered" evidence="1">
    <location>
        <begin position="107"/>
        <end position="167"/>
    </location>
</feature>
<evidence type="ECO:0000256" key="1">
    <source>
        <dbReference type="SAM" id="MobiDB-lite"/>
    </source>
</evidence>
<reference evidence="2" key="1">
    <citation type="submission" date="2020-05" db="EMBL/GenBank/DDBJ databases">
        <authorList>
            <person name="Chiriac C."/>
            <person name="Salcher M."/>
            <person name="Ghai R."/>
            <person name="Kavagutti S V."/>
        </authorList>
    </citation>
    <scope>NUCLEOTIDE SEQUENCE</scope>
</reference>
<protein>
    <submittedName>
        <fullName evidence="2">Unannotated protein</fullName>
    </submittedName>
</protein>
<gene>
    <name evidence="2" type="ORF">UFOPK1767_00739</name>
</gene>
<proteinExistence type="predicted"/>
<sequence length="167" mass="18298">MTFDGRVRPLMTWSNVSVGNPSSSNCGNAVCRSTMCTTTFWHSSHANGNYPSLPRGTCTTHCRRNTNCSLRSPPLVVAGRLTITTVICRPDLRAGCDPPPTWTEFLGDTPEPSPKAYESRANAHSSSNERHHIFRNSTCPKDRPSWVDCGSSSGRPSPACTRTRDQT</sequence>
<dbReference type="EMBL" id="CAEZTZ010000095">
    <property type="protein sequence ID" value="CAB4587516.1"/>
    <property type="molecule type" value="Genomic_DNA"/>
</dbReference>
<name>A0A6J6FF18_9ZZZZ</name>